<evidence type="ECO:0000313" key="3">
    <source>
        <dbReference type="EMBL" id="CAD7237224.1"/>
    </source>
</evidence>
<dbReference type="PANTHER" id="PTHR43702">
    <property type="entry name" value="L-FUCOSE-PROTON SYMPORTER"/>
    <property type="match status" value="1"/>
</dbReference>
<protein>
    <submittedName>
        <fullName evidence="3">Uncharacterized protein</fullName>
    </submittedName>
</protein>
<dbReference type="InterPro" id="IPR036259">
    <property type="entry name" value="MFS_trans_sf"/>
</dbReference>
<dbReference type="SUPFAM" id="SSF103473">
    <property type="entry name" value="MFS general substrate transporter"/>
    <property type="match status" value="1"/>
</dbReference>
<sequence length="322" mass="33938">MTILQVAANPYVSVLGEERTASSRLNLSQAFNSVGTTLAPIAGAMFILSDNIYSSKEITALSETEKLAYFSSEASAVQGPFVVLAFSLLALAGLVALAKLPKVLDTEHAGSYREALKNKTLMLGALGIFLYVGAEVAIGSYLVSYFLDMNLAETIRNSRFLSGVSSSILNTSDLNTIDSKAIVGAFVMFYWGGAMVGRFIGAYLTSVVSPGKVLAGFAAGAISMLAISMISIGPVAMISILAVGLFNSIMFPTIFTLAIKDLGELKPQGSGILCTAIAGGAFIPPLYGFCTDFAGFKLAFLLLILCYGYILFYGMSARRTTA</sequence>
<accession>A0A7R8WS90</accession>
<proteinExistence type="predicted"/>
<keyword evidence="2" id="KW-0472">Membrane</keyword>
<dbReference type="PANTHER" id="PTHR43702:SF3">
    <property type="entry name" value="PROTEIN TSGA"/>
    <property type="match status" value="1"/>
</dbReference>
<dbReference type="AlphaFoldDB" id="A0A7R8WS90"/>
<dbReference type="Gene3D" id="1.20.1250.20">
    <property type="entry name" value="MFS general substrate transporter like domains"/>
    <property type="match status" value="2"/>
</dbReference>
<comment type="subcellular location">
    <subcellularLocation>
        <location evidence="1">Cell inner membrane</location>
        <topology evidence="1">Multi-pass membrane protein</topology>
    </subcellularLocation>
</comment>
<evidence type="ECO:0000256" key="1">
    <source>
        <dbReference type="ARBA" id="ARBA00004429"/>
    </source>
</evidence>
<organism evidence="3">
    <name type="scientific">Cyprideis torosa</name>
    <dbReference type="NCBI Taxonomy" id="163714"/>
    <lineage>
        <taxon>Eukaryota</taxon>
        <taxon>Metazoa</taxon>
        <taxon>Ecdysozoa</taxon>
        <taxon>Arthropoda</taxon>
        <taxon>Crustacea</taxon>
        <taxon>Oligostraca</taxon>
        <taxon>Ostracoda</taxon>
        <taxon>Podocopa</taxon>
        <taxon>Podocopida</taxon>
        <taxon>Cytherocopina</taxon>
        <taxon>Cytheroidea</taxon>
        <taxon>Cytherideidae</taxon>
        <taxon>Cyprideis</taxon>
    </lineage>
</organism>
<name>A0A7R8WS90_9CRUS</name>
<dbReference type="EMBL" id="OB685923">
    <property type="protein sequence ID" value="CAD7237224.1"/>
    <property type="molecule type" value="Genomic_DNA"/>
</dbReference>
<dbReference type="InterPro" id="IPR050375">
    <property type="entry name" value="MFS_TsgA-like"/>
</dbReference>
<evidence type="ECO:0000256" key="2">
    <source>
        <dbReference type="ARBA" id="ARBA00022475"/>
    </source>
</evidence>
<dbReference type="GO" id="GO:0005886">
    <property type="term" value="C:plasma membrane"/>
    <property type="evidence" value="ECO:0007669"/>
    <property type="project" value="UniProtKB-SubCell"/>
</dbReference>
<dbReference type="OrthoDB" id="546893at2759"/>
<gene>
    <name evidence="3" type="ORF">CTOB1V02_LOCUS15039</name>
</gene>
<keyword evidence="2" id="KW-1003">Cell membrane</keyword>
<reference evidence="3" key="1">
    <citation type="submission" date="2020-11" db="EMBL/GenBank/DDBJ databases">
        <authorList>
            <person name="Tran Van P."/>
        </authorList>
    </citation>
    <scope>NUCLEOTIDE SEQUENCE</scope>
</reference>